<dbReference type="GeneID" id="30910987"/>
<organism evidence="2 3">
    <name type="scientific">Plasmodium coatneyi</name>
    <dbReference type="NCBI Taxonomy" id="208452"/>
    <lineage>
        <taxon>Eukaryota</taxon>
        <taxon>Sar</taxon>
        <taxon>Alveolata</taxon>
        <taxon>Apicomplexa</taxon>
        <taxon>Aconoidasida</taxon>
        <taxon>Haemosporida</taxon>
        <taxon>Plasmodiidae</taxon>
        <taxon>Plasmodium</taxon>
    </lineage>
</organism>
<keyword evidence="3" id="KW-1185">Reference proteome</keyword>
<feature type="compositionally biased region" description="Basic residues" evidence="1">
    <location>
        <begin position="184"/>
        <end position="204"/>
    </location>
</feature>
<sequence length="648" mass="74221">MDPPSKDTCCYCFGSTDGKPYHHVMWKSYKMCVRCKTNLKNCFSCERKIKEKTSSRSYAPCCQSTYDNLCDICCELPIICCDKKVGDIIPEVLYLLDLYMGIRVPPNFVTYQNIYTFNKERFNDANHRCTFEYDHVGYAQKGEPAELSEVAATGGDPPPNGKNGNIIEGDFKSDQNQKGGIKTLLRKLTRSRHRSKKRKKKKDMSRKGEGQKVNFSSPSKSNKVGEGDSGGDSHPVVPSTKLPPTGGNNQRSRERKIHKLKKLVSTKSSVYSKAAAPLLDYIKLLRNRKKGSREDRRGRISLHKTDATVEEEKNNKTETDNMKNTTRISTRIAARIASKAVTQTVYKTTAQTVAEMATSTELKSYDLHLVLSFSNQPNEEEIFTRLLHNELKYTDVLYLRNMLKQKEDGERTIASCNCVIVSQKKLLLLHEQNKMIQNYAYRNLKLHELLPKNNEHIKLVDHLSLANCLPDISFCFYMSHELMHTYLWVCHLDTSVHFEEIQKIVKKLHSKSFHVGSENNRGDKFHKSLAYYLSPALEEALCVFASVQFMHHVREVNTGVCESGHSYDLGGESIHEREDELINYYIRTCERGGSPMYGKNYRELKRMMKNYTLVDILQIIGDIKHARFYPVVTLRLLRAVISSIRVVS</sequence>
<accession>A0A1B1E3F2</accession>
<dbReference type="RefSeq" id="XP_019916231.1">
    <property type="nucleotide sequence ID" value="XM_020061040.1"/>
</dbReference>
<proteinExistence type="predicted"/>
<feature type="compositionally biased region" description="Polar residues" evidence="1">
    <location>
        <begin position="213"/>
        <end position="222"/>
    </location>
</feature>
<dbReference type="Proteomes" id="UP000092716">
    <property type="component" value="Chromosome 12"/>
</dbReference>
<name>A0A1B1E3F2_9APIC</name>
<feature type="compositionally biased region" description="Basic and acidic residues" evidence="1">
    <location>
        <begin position="292"/>
        <end position="319"/>
    </location>
</feature>
<protein>
    <submittedName>
        <fullName evidence="2">Uncharacterized protein</fullName>
    </submittedName>
</protein>
<dbReference type="AlphaFoldDB" id="A0A1B1E3F2"/>
<dbReference type="OrthoDB" id="391995at2759"/>
<feature type="region of interest" description="Disordered" evidence="1">
    <location>
        <begin position="288"/>
        <end position="319"/>
    </location>
</feature>
<evidence type="ECO:0000313" key="3">
    <source>
        <dbReference type="Proteomes" id="UP000092716"/>
    </source>
</evidence>
<evidence type="ECO:0000256" key="1">
    <source>
        <dbReference type="SAM" id="MobiDB-lite"/>
    </source>
</evidence>
<reference evidence="3" key="1">
    <citation type="submission" date="2016-06" db="EMBL/GenBank/DDBJ databases">
        <title>First high quality genome sequence of Plasmodium coatneyi using continuous long reads from single molecule, real-time sequencing.</title>
        <authorList>
            <person name="Chien J.-T."/>
            <person name="Pakala S.B."/>
            <person name="Geraldo J.A."/>
            <person name="Lapp S.A."/>
            <person name="Barnwell J.W."/>
            <person name="Kissinger J.C."/>
            <person name="Galinski M.R."/>
            <person name="Humphrey J.C."/>
        </authorList>
    </citation>
    <scope>NUCLEOTIDE SEQUENCE [LARGE SCALE GENOMIC DNA]</scope>
    <source>
        <strain evidence="3">Hackeri</strain>
    </source>
</reference>
<dbReference type="KEGG" id="pcot:PCOAH_00042560"/>
<feature type="region of interest" description="Disordered" evidence="1">
    <location>
        <begin position="147"/>
        <end position="261"/>
    </location>
</feature>
<dbReference type="EMBL" id="CP016250">
    <property type="protein sequence ID" value="ANQ09536.1"/>
    <property type="molecule type" value="Genomic_DNA"/>
</dbReference>
<dbReference type="VEuPathDB" id="PlasmoDB:PCOAH_00042560"/>
<gene>
    <name evidence="2" type="ORF">PCOAH_00042560</name>
</gene>
<evidence type="ECO:0000313" key="2">
    <source>
        <dbReference type="EMBL" id="ANQ09536.1"/>
    </source>
</evidence>